<dbReference type="HOGENOM" id="CLU_113736_1_2_10"/>
<evidence type="ECO:0000256" key="2">
    <source>
        <dbReference type="ARBA" id="ARBA00022475"/>
    </source>
</evidence>
<evidence type="ECO:0000256" key="5">
    <source>
        <dbReference type="ARBA" id="ARBA00023136"/>
    </source>
</evidence>
<gene>
    <name evidence="7" type="primary">lrgA</name>
    <name evidence="7" type="ORF">HMPREF1977_0949</name>
</gene>
<feature type="transmembrane region" description="Helical" evidence="6">
    <location>
        <begin position="68"/>
        <end position="87"/>
    </location>
</feature>
<dbReference type="AlphaFoldDB" id="E4MRG5"/>
<evidence type="ECO:0000256" key="4">
    <source>
        <dbReference type="ARBA" id="ARBA00022989"/>
    </source>
</evidence>
<keyword evidence="3 6" id="KW-0812">Transmembrane</keyword>
<evidence type="ECO:0000256" key="3">
    <source>
        <dbReference type="ARBA" id="ARBA00022692"/>
    </source>
</evidence>
<dbReference type="GO" id="GO:0005886">
    <property type="term" value="C:plasma membrane"/>
    <property type="evidence" value="ECO:0007669"/>
    <property type="project" value="UniProtKB-SubCell"/>
</dbReference>
<feature type="transmembrane region" description="Helical" evidence="6">
    <location>
        <begin position="124"/>
        <end position="147"/>
    </location>
</feature>
<sequence length="155" mass="17828">MFFYSANVDKKIYNKQIFIFFLTLLKKEIVLLQPFFKYKIIMLIRYFAIVFGCLGLGELIVALTHIPFPSSIIGMLFLTLFLELGWVKLQSIKALSDLLISNLGLFFVPPSIGIMAYFKQIGENFLAIFLSIIISTVVVIVITGHVYQFFRKKLK</sequence>
<name>E4MRG5_CAPOC</name>
<feature type="transmembrane region" description="Helical" evidence="6">
    <location>
        <begin position="43"/>
        <end position="62"/>
    </location>
</feature>
<evidence type="ECO:0000313" key="7">
    <source>
        <dbReference type="EMBL" id="EFS97706.1"/>
    </source>
</evidence>
<proteinExistence type="predicted"/>
<comment type="subcellular location">
    <subcellularLocation>
        <location evidence="1">Cell membrane</location>
        <topology evidence="1">Multi-pass membrane protein</topology>
    </subcellularLocation>
</comment>
<dbReference type="PANTHER" id="PTHR33931">
    <property type="entry name" value="HOLIN-LIKE PROTEIN CIDA-RELATED"/>
    <property type="match status" value="1"/>
</dbReference>
<dbReference type="PANTHER" id="PTHR33931:SF5">
    <property type="entry name" value="UPF0299 MEMBRANE PROTEIN YOHJ"/>
    <property type="match status" value="1"/>
</dbReference>
<keyword evidence="5 6" id="KW-0472">Membrane</keyword>
<dbReference type="InterPro" id="IPR005538">
    <property type="entry name" value="LrgA/CidA"/>
</dbReference>
<comment type="caution">
    <text evidence="7">The sequence shown here is derived from an EMBL/GenBank/DDBJ whole genome shotgun (WGS) entry which is preliminary data.</text>
</comment>
<dbReference type="Pfam" id="PF03788">
    <property type="entry name" value="LrgA"/>
    <property type="match status" value="1"/>
</dbReference>
<organism evidence="7 8">
    <name type="scientific">Capnocytophaga ochracea F0287</name>
    <dbReference type="NCBI Taxonomy" id="873517"/>
    <lineage>
        <taxon>Bacteria</taxon>
        <taxon>Pseudomonadati</taxon>
        <taxon>Bacteroidota</taxon>
        <taxon>Flavobacteriia</taxon>
        <taxon>Flavobacteriales</taxon>
        <taxon>Flavobacteriaceae</taxon>
        <taxon>Capnocytophaga</taxon>
    </lineage>
</organism>
<evidence type="ECO:0000256" key="6">
    <source>
        <dbReference type="SAM" id="Phobius"/>
    </source>
</evidence>
<dbReference type="Proteomes" id="UP000005391">
    <property type="component" value="Unassembled WGS sequence"/>
</dbReference>
<evidence type="ECO:0000313" key="8">
    <source>
        <dbReference type="Proteomes" id="UP000005391"/>
    </source>
</evidence>
<keyword evidence="4 6" id="KW-1133">Transmembrane helix</keyword>
<evidence type="ECO:0000256" key="1">
    <source>
        <dbReference type="ARBA" id="ARBA00004651"/>
    </source>
</evidence>
<keyword evidence="2" id="KW-1003">Cell membrane</keyword>
<protein>
    <submittedName>
        <fullName evidence="7">LrgA family protein</fullName>
    </submittedName>
</protein>
<accession>E4MRG5</accession>
<dbReference type="eggNOG" id="COG1380">
    <property type="taxonomic scope" value="Bacteria"/>
</dbReference>
<feature type="transmembrane region" description="Helical" evidence="6">
    <location>
        <begin position="99"/>
        <end position="118"/>
    </location>
</feature>
<reference evidence="7 8" key="1">
    <citation type="submission" date="2010-10" db="EMBL/GenBank/DDBJ databases">
        <authorList>
            <person name="Muzny D."/>
            <person name="Qin X."/>
            <person name="Deng J."/>
            <person name="Jiang H."/>
            <person name="Liu Y."/>
            <person name="Qu J."/>
            <person name="Song X.-Z."/>
            <person name="Zhang L."/>
            <person name="Thornton R."/>
            <person name="Coyle M."/>
            <person name="Francisco L."/>
            <person name="Jackson L."/>
            <person name="Javaid M."/>
            <person name="Korchina V."/>
            <person name="Kovar C."/>
            <person name="Mata R."/>
            <person name="Mathew T."/>
            <person name="Ngo R."/>
            <person name="Nguyen L."/>
            <person name="Nguyen N."/>
            <person name="Okwuonu G."/>
            <person name="Ongeri F."/>
            <person name="Pham C."/>
            <person name="Simmons D."/>
            <person name="Wilczek-Boney K."/>
            <person name="Hale W."/>
            <person name="Jakkamsetti A."/>
            <person name="Pham P."/>
            <person name="Ruth R."/>
            <person name="San Lucas F."/>
            <person name="Warren J."/>
            <person name="Zhang J."/>
            <person name="Zhao Z."/>
            <person name="Zhou C."/>
            <person name="Zhu D."/>
            <person name="Lee S."/>
            <person name="Bess C."/>
            <person name="Blankenburg K."/>
            <person name="Forbes L."/>
            <person name="Fu Q."/>
            <person name="Gubbala S."/>
            <person name="Hirani K."/>
            <person name="Jayaseelan J.C."/>
            <person name="Lara F."/>
            <person name="Munidasa M."/>
            <person name="Palculict T."/>
            <person name="Patil S."/>
            <person name="Pu L.-L."/>
            <person name="Saada N."/>
            <person name="Tang L."/>
            <person name="Weissenberger G."/>
            <person name="Zhu Y."/>
            <person name="Hemphill L."/>
            <person name="Shang Y."/>
            <person name="Youmans B."/>
            <person name="Ayvaz T."/>
            <person name="Ross M."/>
            <person name="Santibanez J."/>
            <person name="Aqrawi P."/>
            <person name="Gross S."/>
            <person name="Joshi V."/>
            <person name="Fowler G."/>
            <person name="Nazareth L."/>
            <person name="Reid J."/>
            <person name="Worley K."/>
            <person name="Petrosino J."/>
            <person name="Highlander S."/>
            <person name="Gibbs R."/>
        </authorList>
    </citation>
    <scope>NUCLEOTIDE SEQUENCE [LARGE SCALE GENOMIC DNA]</scope>
    <source>
        <strain evidence="7 8">F0287</strain>
    </source>
</reference>
<dbReference type="EMBL" id="AEOH01000026">
    <property type="protein sequence ID" value="EFS97706.1"/>
    <property type="molecule type" value="Genomic_DNA"/>
</dbReference>